<dbReference type="WBParaSite" id="MBELARI_LOCUS18568">
    <property type="protein sequence ID" value="MBELARI_LOCUS18568"/>
    <property type="gene ID" value="MBELARI_LOCUS18568"/>
</dbReference>
<dbReference type="SMART" id="SM01127">
    <property type="entry name" value="DDHD"/>
    <property type="match status" value="1"/>
</dbReference>
<dbReference type="PANTHER" id="PTHR23509">
    <property type="entry name" value="PA-PL1 PHOSPHOLIPASE FAMILY"/>
    <property type="match status" value="1"/>
</dbReference>
<dbReference type="AlphaFoldDB" id="A0AAF3EWI6"/>
<accession>A0AAF3EWI6</accession>
<keyword evidence="4" id="KW-1185">Reference proteome</keyword>
<dbReference type="GO" id="GO:0004620">
    <property type="term" value="F:phospholipase activity"/>
    <property type="evidence" value="ECO:0007669"/>
    <property type="project" value="TreeGrafter"/>
</dbReference>
<feature type="compositionally biased region" description="Basic and acidic residues" evidence="2">
    <location>
        <begin position="540"/>
        <end position="552"/>
    </location>
</feature>
<proteinExistence type="inferred from homology"/>
<dbReference type="Pfam" id="PF02862">
    <property type="entry name" value="DDHD"/>
    <property type="match status" value="1"/>
</dbReference>
<dbReference type="PANTHER" id="PTHR23509:SF48">
    <property type="entry name" value="INTRACELLULAR PHOSPHOLIPASE A1"/>
    <property type="match status" value="1"/>
</dbReference>
<sequence>MATPPSEKEQLPQLSPVPPERSVTPVPPARNRKRKVVPLRCSEVRWFYRKKAADQKWIPLKGTDSLRLELRFRELSGAEVDAQTQSKMIEEGIKETNNAVILDGLYIASEDLTTVSALYWKDDTAELRRGTWFLPDWQPLRPEMADAIEAHHLKCFENQTIPETLSMFSEKEAIKKPQLTELAHDNYEVKWSSVIDIFLYNTNKTSRFLRYISWGKPTSLRRGFDKESEWSDEAPPVSHLVLVVHGIGQKGYENLIAENTAQVRDAVYAQMERYYPDEKSRPMFLPIEWRSMLELDKGVTDTITLPKMSSMREALNSTAMDIMYYQSPLYRKEIIDGVARQMNNVYKLFMDNNPSFSGPISIFAHSLGSVITYDILTAWNPILLYDQYVTEAIDEHMGQAEDESSRKTIQEYLAARKNLYKSIEGGMQTLLVSKNEQLNFKVKNLFAVGSPLAVFLVMRGAEQKTVLPDKNVVGRIYNLFHPYDPVAYRLEPLFAQEYRWIRPVKLFSASDLRGKDPYDDLPMELHKQYIKKLKAGNKAKKGDNKNGDAKSEEIEDEDDSEEDARSACSSPRSLTPPVGGEEEKPAKKGWFWTSNNSTSQGSTKSKASVKEKEKNEVEVAKEAAEMPIEKMTELDKLLEKVGQEMRPPMRIDFNVQPSLTDKGYWSVLKSHFAYWTNTDIALFLVNVLYDSGRVMSAPKDRSSTVFNAANEKDVKVSNAPVSAQI</sequence>
<name>A0AAF3EWI6_9BILA</name>
<evidence type="ECO:0000256" key="2">
    <source>
        <dbReference type="SAM" id="MobiDB-lite"/>
    </source>
</evidence>
<dbReference type="GO" id="GO:0005737">
    <property type="term" value="C:cytoplasm"/>
    <property type="evidence" value="ECO:0007669"/>
    <property type="project" value="TreeGrafter"/>
</dbReference>
<dbReference type="PROSITE" id="PS51043">
    <property type="entry name" value="DDHD"/>
    <property type="match status" value="1"/>
</dbReference>
<organism evidence="4 5">
    <name type="scientific">Mesorhabditis belari</name>
    <dbReference type="NCBI Taxonomy" id="2138241"/>
    <lineage>
        <taxon>Eukaryota</taxon>
        <taxon>Metazoa</taxon>
        <taxon>Ecdysozoa</taxon>
        <taxon>Nematoda</taxon>
        <taxon>Chromadorea</taxon>
        <taxon>Rhabditida</taxon>
        <taxon>Rhabditina</taxon>
        <taxon>Rhabditomorpha</taxon>
        <taxon>Rhabditoidea</taxon>
        <taxon>Rhabditidae</taxon>
        <taxon>Mesorhabditinae</taxon>
        <taxon>Mesorhabditis</taxon>
    </lineage>
</organism>
<dbReference type="Proteomes" id="UP000887575">
    <property type="component" value="Unassembled WGS sequence"/>
</dbReference>
<feature type="region of interest" description="Disordered" evidence="2">
    <location>
        <begin position="1"/>
        <end position="34"/>
    </location>
</feature>
<feature type="domain" description="DDHD" evidence="3">
    <location>
        <begin position="438"/>
        <end position="690"/>
    </location>
</feature>
<feature type="compositionally biased region" description="Polar residues" evidence="2">
    <location>
        <begin position="592"/>
        <end position="603"/>
    </location>
</feature>
<evidence type="ECO:0000259" key="3">
    <source>
        <dbReference type="PROSITE" id="PS51043"/>
    </source>
</evidence>
<dbReference type="InterPro" id="IPR058055">
    <property type="entry name" value="PA-PLA1"/>
</dbReference>
<evidence type="ECO:0000256" key="1">
    <source>
        <dbReference type="ARBA" id="ARBA00038464"/>
    </source>
</evidence>
<protein>
    <submittedName>
        <fullName evidence="5">DDHD domain-containing protein</fullName>
    </submittedName>
</protein>
<feature type="compositionally biased region" description="Acidic residues" evidence="2">
    <location>
        <begin position="553"/>
        <end position="562"/>
    </location>
</feature>
<dbReference type="GO" id="GO:0046872">
    <property type="term" value="F:metal ion binding"/>
    <property type="evidence" value="ECO:0007669"/>
    <property type="project" value="InterPro"/>
</dbReference>
<comment type="similarity">
    <text evidence="1">Belongs to the PA-PLA1 family.</text>
</comment>
<evidence type="ECO:0000313" key="5">
    <source>
        <dbReference type="WBParaSite" id="MBELARI_LOCUS18568"/>
    </source>
</evidence>
<feature type="compositionally biased region" description="Basic and acidic residues" evidence="2">
    <location>
        <begin position="1"/>
        <end position="10"/>
    </location>
</feature>
<evidence type="ECO:0000313" key="4">
    <source>
        <dbReference type="Proteomes" id="UP000887575"/>
    </source>
</evidence>
<dbReference type="InterPro" id="IPR004177">
    <property type="entry name" value="DDHD_dom"/>
</dbReference>
<reference evidence="5" key="1">
    <citation type="submission" date="2024-02" db="UniProtKB">
        <authorList>
            <consortium name="WormBaseParasite"/>
        </authorList>
    </citation>
    <scope>IDENTIFICATION</scope>
</reference>
<feature type="region of interest" description="Disordered" evidence="2">
    <location>
        <begin position="536"/>
        <end position="613"/>
    </location>
</feature>